<accession>A0AAE1R2B4</accession>
<dbReference type="AlphaFoldDB" id="A0AAE1R2B4"/>
<reference evidence="1" key="1">
    <citation type="submission" date="2023-12" db="EMBL/GenBank/DDBJ databases">
        <title>Genome assembly of Anisodus tanguticus.</title>
        <authorList>
            <person name="Wang Y.-J."/>
        </authorList>
    </citation>
    <scope>NUCLEOTIDE SEQUENCE</scope>
    <source>
        <strain evidence="1">KB-2021</strain>
        <tissue evidence="1">Leaf</tissue>
    </source>
</reference>
<comment type="caution">
    <text evidence="1">The sequence shown here is derived from an EMBL/GenBank/DDBJ whole genome shotgun (WGS) entry which is preliminary data.</text>
</comment>
<gene>
    <name evidence="1" type="ORF">RND71_037044</name>
</gene>
<organism evidence="1 2">
    <name type="scientific">Anisodus tanguticus</name>
    <dbReference type="NCBI Taxonomy" id="243964"/>
    <lineage>
        <taxon>Eukaryota</taxon>
        <taxon>Viridiplantae</taxon>
        <taxon>Streptophyta</taxon>
        <taxon>Embryophyta</taxon>
        <taxon>Tracheophyta</taxon>
        <taxon>Spermatophyta</taxon>
        <taxon>Magnoliopsida</taxon>
        <taxon>eudicotyledons</taxon>
        <taxon>Gunneridae</taxon>
        <taxon>Pentapetalae</taxon>
        <taxon>asterids</taxon>
        <taxon>lamiids</taxon>
        <taxon>Solanales</taxon>
        <taxon>Solanaceae</taxon>
        <taxon>Solanoideae</taxon>
        <taxon>Hyoscyameae</taxon>
        <taxon>Anisodus</taxon>
    </lineage>
</organism>
<dbReference type="Proteomes" id="UP001291623">
    <property type="component" value="Unassembled WGS sequence"/>
</dbReference>
<evidence type="ECO:0000313" key="2">
    <source>
        <dbReference type="Proteomes" id="UP001291623"/>
    </source>
</evidence>
<sequence length="64" mass="7253">MAREINALIISHPDATTVPPEEVRPPVFNDLNTRVPYVEFFVSSHVHNLLSESMTVGPRIVKFH</sequence>
<evidence type="ECO:0000313" key="1">
    <source>
        <dbReference type="EMBL" id="KAK4343950.1"/>
    </source>
</evidence>
<protein>
    <submittedName>
        <fullName evidence="1">Uncharacterized protein</fullName>
    </submittedName>
</protein>
<name>A0AAE1R2B4_9SOLA</name>
<keyword evidence="2" id="KW-1185">Reference proteome</keyword>
<dbReference type="EMBL" id="JAVYJV010000020">
    <property type="protein sequence ID" value="KAK4343950.1"/>
    <property type="molecule type" value="Genomic_DNA"/>
</dbReference>
<proteinExistence type="predicted"/>